<dbReference type="Proteomes" id="UP000288669">
    <property type="component" value="Unassembled WGS sequence"/>
</dbReference>
<gene>
    <name evidence="3" type="ORF">CBF30_10775</name>
</gene>
<comment type="caution">
    <text evidence="3">The sequence shown here is derived from an EMBL/GenBank/DDBJ whole genome shotgun (WGS) entry which is preliminary data.</text>
</comment>
<accession>A0A430AF01</accession>
<keyword evidence="4" id="KW-1185">Reference proteome</keyword>
<evidence type="ECO:0000259" key="2">
    <source>
        <dbReference type="PROSITE" id="PS51756"/>
    </source>
</evidence>
<protein>
    <recommendedName>
        <fullName evidence="2">LXG domain-containing protein</fullName>
    </recommendedName>
</protein>
<evidence type="ECO:0000256" key="1">
    <source>
        <dbReference type="ARBA" id="ARBA00034117"/>
    </source>
</evidence>
<dbReference type="RefSeq" id="WP_126826603.1">
    <property type="nucleotide sequence ID" value="NZ_JBHLWU010000003.1"/>
</dbReference>
<organism evidence="3 4">
    <name type="scientific">Vagococcus entomophilus</name>
    <dbReference type="NCBI Taxonomy" id="1160095"/>
    <lineage>
        <taxon>Bacteria</taxon>
        <taxon>Bacillati</taxon>
        <taxon>Bacillota</taxon>
        <taxon>Bacilli</taxon>
        <taxon>Lactobacillales</taxon>
        <taxon>Enterococcaceae</taxon>
        <taxon>Vagococcus</taxon>
    </lineage>
</organism>
<dbReference type="EMBL" id="NGJZ01000004">
    <property type="protein sequence ID" value="RSU06192.1"/>
    <property type="molecule type" value="Genomic_DNA"/>
</dbReference>
<dbReference type="PROSITE" id="PS51756">
    <property type="entry name" value="LXG"/>
    <property type="match status" value="1"/>
</dbReference>
<sequence>MVKMNLGEVRTQTQQIKSYCQSLREGAENLNTVASAFGLEVGISGTTGDSIKSYLSSMYPTLAKAMVMHADSVEEANQAYVDGYVSMCGGKSLDSDELQKQIDQKNNMIKSLESSKMSQETWYRGIDIAMQQAIRYDYQEGINSLNDSISTNEKEQDIIQKKLDKLIAFNGKSPSYFAGTEESKNLMNEGLQLLGGDPSTGKIGAGSWNGHGFNKVESNWQNRVNDEWAKVDPEAREQAALDKGMSELQLPKAAQVYYEKIMREALKNTPINQWNKAINSLNELLIFDDKGNLLRVEPINLGAGDGVIVSKNGVYDAKLTAQANKEYDSKRLEQLKEVLPQLVAGVTEVLLGLGINGLDLAGTYFSGGTLALVGASQGAAAIGTTTTVIGAGTVTDAIRKMGVTSGSVSYSFANNYGNRQDALYPNGKYVSSPKHTPEGKGGWGSEMDLGSDEAQKVLNESKQVGNQKYGLKNGQIYEFQPDGAGGWHGYKIKGTELTDKKGGADVLRNWLKEGKISNSQYNKLRRGK</sequence>
<dbReference type="AlphaFoldDB" id="A0A430AF01"/>
<name>A0A430AF01_9ENTE</name>
<dbReference type="InterPro" id="IPR006829">
    <property type="entry name" value="LXG_dom"/>
</dbReference>
<reference evidence="3 4" key="1">
    <citation type="submission" date="2017-05" db="EMBL/GenBank/DDBJ databases">
        <title>Vagococcus spp. assemblies.</title>
        <authorList>
            <person name="Gulvik C.A."/>
        </authorList>
    </citation>
    <scope>NUCLEOTIDE SEQUENCE [LARGE SCALE GENOMIC DNA]</scope>
    <source>
        <strain evidence="3 4">DSM 24756</strain>
    </source>
</reference>
<dbReference type="OrthoDB" id="2234398at2"/>
<evidence type="ECO:0000313" key="4">
    <source>
        <dbReference type="Proteomes" id="UP000288669"/>
    </source>
</evidence>
<feature type="domain" description="LXG" evidence="2">
    <location>
        <begin position="1"/>
        <end position="241"/>
    </location>
</feature>
<comment type="similarity">
    <text evidence="1">In the N-terminal section; belongs to the LXG family.</text>
</comment>
<proteinExistence type="inferred from homology"/>
<evidence type="ECO:0000313" key="3">
    <source>
        <dbReference type="EMBL" id="RSU06192.1"/>
    </source>
</evidence>